<dbReference type="GO" id="GO:0004803">
    <property type="term" value="F:transposase activity"/>
    <property type="evidence" value="ECO:0007669"/>
    <property type="project" value="InterPro"/>
</dbReference>
<dbReference type="Pfam" id="PF01527">
    <property type="entry name" value="HTH_Tnp_1"/>
    <property type="match status" value="1"/>
</dbReference>
<dbReference type="SUPFAM" id="SSF46689">
    <property type="entry name" value="Homeodomain-like"/>
    <property type="match status" value="1"/>
</dbReference>
<dbReference type="EMBL" id="FO704551">
    <property type="protein sequence ID" value="CDG20179.1"/>
    <property type="molecule type" value="Genomic_DNA"/>
</dbReference>
<dbReference type="OrthoDB" id="6448171at2"/>
<gene>
    <name evidence="2" type="ORF">XPG1_0524</name>
</gene>
<dbReference type="KEGG" id="xpo:XPG1_0524"/>
<evidence type="ECO:0000256" key="1">
    <source>
        <dbReference type="ARBA" id="ARBA00009964"/>
    </source>
</evidence>
<protein>
    <submittedName>
        <fullName evidence="2">Transposase</fullName>
    </submittedName>
</protein>
<organism evidence="2 3">
    <name type="scientific">Xenorhabdus poinarii G6</name>
    <dbReference type="NCBI Taxonomy" id="1354304"/>
    <lineage>
        <taxon>Bacteria</taxon>
        <taxon>Pseudomonadati</taxon>
        <taxon>Pseudomonadota</taxon>
        <taxon>Gammaproteobacteria</taxon>
        <taxon>Enterobacterales</taxon>
        <taxon>Morganellaceae</taxon>
        <taxon>Xenorhabdus</taxon>
    </lineage>
</organism>
<dbReference type="GO" id="GO:0003677">
    <property type="term" value="F:DNA binding"/>
    <property type="evidence" value="ECO:0007669"/>
    <property type="project" value="InterPro"/>
</dbReference>
<dbReference type="Proteomes" id="UP000032735">
    <property type="component" value="Chromosome"/>
</dbReference>
<proteinExistence type="inferred from homology"/>
<dbReference type="HOGENOM" id="CLU_2319431_0_0_6"/>
<reference evidence="2 3" key="1">
    <citation type="submission" date="2013-07" db="EMBL/GenBank/DDBJ databases">
        <authorList>
            <person name="Genoscope - CEA"/>
        </authorList>
    </citation>
    <scope>NUCLEOTIDE SEQUENCE [LARGE SCALE GENOMIC DNA]</scope>
    <source>
        <strain evidence="2 3">G6</strain>
    </source>
</reference>
<comment type="similarity">
    <text evidence="1">Belongs to the transposase 8 family.</text>
</comment>
<dbReference type="AlphaFoldDB" id="A0A068QZG5"/>
<dbReference type="InterPro" id="IPR009057">
    <property type="entry name" value="Homeodomain-like_sf"/>
</dbReference>
<dbReference type="InterPro" id="IPR002514">
    <property type="entry name" value="Transposase_8"/>
</dbReference>
<sequence>MKQYSIKQKSAIQKKLLPPHNISVPFLAKTEGISKTTLYRWRKEALTSAPDNIINQLQKENRYLKRKLAYKSKIRSVKNHWNTLIKTLFTIYFLIRQLF</sequence>
<name>A0A068QZG5_9GAMM</name>
<evidence type="ECO:0000313" key="3">
    <source>
        <dbReference type="Proteomes" id="UP000032735"/>
    </source>
</evidence>
<dbReference type="RefSeq" id="WP_045957659.1">
    <property type="nucleotide sequence ID" value="NZ_FO704551.1"/>
</dbReference>
<keyword evidence="3" id="KW-1185">Reference proteome</keyword>
<dbReference type="GO" id="GO:0006313">
    <property type="term" value="P:DNA transposition"/>
    <property type="evidence" value="ECO:0007669"/>
    <property type="project" value="InterPro"/>
</dbReference>
<accession>A0A068QZG5</accession>
<evidence type="ECO:0000313" key="2">
    <source>
        <dbReference type="EMBL" id="CDG20179.1"/>
    </source>
</evidence>